<organism evidence="2 3">
    <name type="scientific">Botrytis hyacinthi</name>
    <dbReference type="NCBI Taxonomy" id="278943"/>
    <lineage>
        <taxon>Eukaryota</taxon>
        <taxon>Fungi</taxon>
        <taxon>Dikarya</taxon>
        <taxon>Ascomycota</taxon>
        <taxon>Pezizomycotina</taxon>
        <taxon>Leotiomycetes</taxon>
        <taxon>Helotiales</taxon>
        <taxon>Sclerotiniaceae</taxon>
        <taxon>Botrytis</taxon>
    </lineage>
</organism>
<dbReference type="Gene3D" id="3.30.559.10">
    <property type="entry name" value="Chloramphenicol acetyltransferase-like domain"/>
    <property type="match status" value="1"/>
</dbReference>
<reference evidence="2 3" key="1">
    <citation type="submission" date="2017-12" db="EMBL/GenBank/DDBJ databases">
        <title>Comparative genomics of Botrytis spp.</title>
        <authorList>
            <person name="Valero-Jimenez C.A."/>
            <person name="Tapia P."/>
            <person name="Veloso J."/>
            <person name="Silva-Moreno E."/>
            <person name="Staats M."/>
            <person name="Valdes J.H."/>
            <person name="Van Kan J.A.L."/>
        </authorList>
    </citation>
    <scope>NUCLEOTIDE SEQUENCE [LARGE SCALE GENOMIC DNA]</scope>
    <source>
        <strain evidence="2 3">Bh0001</strain>
    </source>
</reference>
<name>A0A4Z1GYV2_9HELO</name>
<dbReference type="EMBL" id="PQXK01000028">
    <property type="protein sequence ID" value="TGO40999.1"/>
    <property type="molecule type" value="Genomic_DNA"/>
</dbReference>
<proteinExistence type="predicted"/>
<evidence type="ECO:0000256" key="1">
    <source>
        <dbReference type="SAM" id="MobiDB-lite"/>
    </source>
</evidence>
<comment type="caution">
    <text evidence="2">The sequence shown here is derived from an EMBL/GenBank/DDBJ whole genome shotgun (WGS) entry which is preliminary data.</text>
</comment>
<feature type="compositionally biased region" description="Basic and acidic residues" evidence="1">
    <location>
        <begin position="41"/>
        <end position="56"/>
    </location>
</feature>
<evidence type="ECO:0000313" key="3">
    <source>
        <dbReference type="Proteomes" id="UP000297814"/>
    </source>
</evidence>
<dbReference type="InterPro" id="IPR052058">
    <property type="entry name" value="Alcohol_O-acetyltransferase"/>
</dbReference>
<dbReference type="PANTHER" id="PTHR28037">
    <property type="entry name" value="ALCOHOL O-ACETYLTRANSFERASE 1-RELATED"/>
    <property type="match status" value="1"/>
</dbReference>
<dbReference type="Pfam" id="PF07247">
    <property type="entry name" value="AATase"/>
    <property type="match status" value="1"/>
</dbReference>
<dbReference type="GO" id="GO:0008080">
    <property type="term" value="F:N-acetyltransferase activity"/>
    <property type="evidence" value="ECO:0007669"/>
    <property type="project" value="TreeGrafter"/>
</dbReference>
<keyword evidence="3" id="KW-1185">Reference proteome</keyword>
<evidence type="ECO:0008006" key="4">
    <source>
        <dbReference type="Google" id="ProtNLM"/>
    </source>
</evidence>
<sequence length="556" mass="61634">METNTFPAGALRSHFQIPNSYIPITFSITFTHATPNIMLPKHETGHYKPDHIERKAPGKTANNNPVQSSNQSKQSTNQASGLLGNYYSVRHQLGLYRSCAVTSYYNFTPTTPNPTHELTSRLQYALSKTIEKHPSLCYSLLPGSKSHSLPACFRRLTQISWDDLVSISSLNTSSDAQSQEKRIGEELGASHEQLFQDQETKPAWKVRVLVHEMEDETYKVYILFVANHAIADGLSCASFQRTLHEQLSLATVKTIEKSGVQWPYKVPDTIGKPIAIEDAMQISPPGYESFAPNTAPLTDKKEERIWAGNFPNMPTIESYKSLVLLVTISPEKVQRVLETSRRLKITVTGYLHGLITSYLARAVVTNNQLGLKAHTPYSLRKFSKLPLSEVANHVAFTTTTWDANLLERLRHAGEGSPEEEALIATMGRQITQEISADLQRIEAGGGVPQLRNVEKIDDLESYCLAGMSAERSETYELSNLGVVRLNKVPEEPSLILDGLIFSQCGMVFGAPIGCNVVNLEGGPLVISLTWQKGGVEDEVMEGLQKFLKHRLGAPTT</sequence>
<dbReference type="InterPro" id="IPR010828">
    <property type="entry name" value="Atf2/Sli1-like"/>
</dbReference>
<dbReference type="SUPFAM" id="SSF52777">
    <property type="entry name" value="CoA-dependent acyltransferases"/>
    <property type="match status" value="1"/>
</dbReference>
<dbReference type="Proteomes" id="UP000297814">
    <property type="component" value="Unassembled WGS sequence"/>
</dbReference>
<dbReference type="PANTHER" id="PTHR28037:SF1">
    <property type="entry name" value="ALCOHOL O-ACETYLTRANSFERASE 1-RELATED"/>
    <property type="match status" value="1"/>
</dbReference>
<feature type="compositionally biased region" description="Low complexity" evidence="1">
    <location>
        <begin position="67"/>
        <end position="77"/>
    </location>
</feature>
<evidence type="ECO:0000313" key="2">
    <source>
        <dbReference type="EMBL" id="TGO40999.1"/>
    </source>
</evidence>
<gene>
    <name evidence="2" type="ORF">BHYA_0028g00410</name>
</gene>
<accession>A0A4Z1GYV2</accession>
<protein>
    <recommendedName>
        <fullName evidence="4">Alcohol acetyltransferase</fullName>
    </recommendedName>
</protein>
<dbReference type="AlphaFoldDB" id="A0A4Z1GYV2"/>
<feature type="region of interest" description="Disordered" evidence="1">
    <location>
        <begin position="41"/>
        <end position="77"/>
    </location>
</feature>
<dbReference type="InterPro" id="IPR023213">
    <property type="entry name" value="CAT-like_dom_sf"/>
</dbReference>